<sequence>VQEQGQAHLLICKGALEEVLAVCKRVRHGEVDEALTPELLKRIMEVTAEFNDEGLRVVAVAARSMEQGRDAYGLADESD</sequence>
<feature type="non-terminal residue" evidence="1">
    <location>
        <position position="1"/>
    </location>
</feature>
<dbReference type="InterPro" id="IPR023299">
    <property type="entry name" value="ATPase_P-typ_cyto_dom_N"/>
</dbReference>
<organism evidence="1">
    <name type="scientific">Tanacetum cinerariifolium</name>
    <name type="common">Dalmatian daisy</name>
    <name type="synonym">Chrysanthemum cinerariifolium</name>
    <dbReference type="NCBI Taxonomy" id="118510"/>
    <lineage>
        <taxon>Eukaryota</taxon>
        <taxon>Viridiplantae</taxon>
        <taxon>Streptophyta</taxon>
        <taxon>Embryophyta</taxon>
        <taxon>Tracheophyta</taxon>
        <taxon>Spermatophyta</taxon>
        <taxon>Magnoliopsida</taxon>
        <taxon>eudicotyledons</taxon>
        <taxon>Gunneridae</taxon>
        <taxon>Pentapetalae</taxon>
        <taxon>asterids</taxon>
        <taxon>campanulids</taxon>
        <taxon>Asterales</taxon>
        <taxon>Asteraceae</taxon>
        <taxon>Asteroideae</taxon>
        <taxon>Anthemideae</taxon>
        <taxon>Anthemidinae</taxon>
        <taxon>Tanacetum</taxon>
    </lineage>
</organism>
<comment type="caution">
    <text evidence="1">The sequence shown here is derived from an EMBL/GenBank/DDBJ whole genome shotgun (WGS) entry which is preliminary data.</text>
</comment>
<feature type="non-terminal residue" evidence="1">
    <location>
        <position position="79"/>
    </location>
</feature>
<dbReference type="Gene3D" id="3.40.1110.10">
    <property type="entry name" value="Calcium-transporting ATPase, cytoplasmic domain N"/>
    <property type="match status" value="1"/>
</dbReference>
<evidence type="ECO:0000313" key="1">
    <source>
        <dbReference type="EMBL" id="GFD61135.1"/>
    </source>
</evidence>
<dbReference type="AlphaFoldDB" id="A0A699XML9"/>
<dbReference type="EMBL" id="BKCJ011887227">
    <property type="protein sequence ID" value="GFD61135.1"/>
    <property type="molecule type" value="Genomic_DNA"/>
</dbReference>
<accession>A0A699XML9</accession>
<gene>
    <name evidence="1" type="ORF">Tci_933104</name>
</gene>
<dbReference type="SUPFAM" id="SSF81660">
    <property type="entry name" value="Metal cation-transporting ATPase, ATP-binding domain N"/>
    <property type="match status" value="1"/>
</dbReference>
<proteinExistence type="predicted"/>
<name>A0A699XML9_TANCI</name>
<protein>
    <submittedName>
        <fullName evidence="1">Magnesium-transporting ATPase, P-type 1</fullName>
    </submittedName>
</protein>
<dbReference type="GO" id="GO:0000166">
    <property type="term" value="F:nucleotide binding"/>
    <property type="evidence" value="ECO:0007669"/>
    <property type="project" value="InterPro"/>
</dbReference>
<reference evidence="1" key="1">
    <citation type="journal article" date="2019" name="Sci. Rep.">
        <title>Draft genome of Tanacetum cinerariifolium, the natural source of mosquito coil.</title>
        <authorList>
            <person name="Yamashiro T."/>
            <person name="Shiraishi A."/>
            <person name="Satake H."/>
            <person name="Nakayama K."/>
        </authorList>
    </citation>
    <scope>NUCLEOTIDE SEQUENCE</scope>
</reference>
<dbReference type="Pfam" id="PF13246">
    <property type="entry name" value="Cation_ATPase"/>
    <property type="match status" value="1"/>
</dbReference>